<gene>
    <name evidence="2" type="ORF">B1199_04255</name>
</gene>
<name>A0A244CV28_PSEDV</name>
<dbReference type="RefSeq" id="WP_086742877.1">
    <property type="nucleotide sequence ID" value="NZ_MWPV01000001.1"/>
</dbReference>
<feature type="domain" description="DUF1543" evidence="1">
    <location>
        <begin position="91"/>
        <end position="136"/>
    </location>
</feature>
<proteinExistence type="predicted"/>
<dbReference type="AlphaFoldDB" id="A0A244CV28"/>
<feature type="domain" description="DUF1543" evidence="1">
    <location>
        <begin position="16"/>
        <end position="65"/>
    </location>
</feature>
<dbReference type="Pfam" id="PF07566">
    <property type="entry name" value="DUF1543"/>
    <property type="match status" value="2"/>
</dbReference>
<comment type="caution">
    <text evidence="2">The sequence shown here is derived from an EMBL/GenBank/DDBJ whole genome shotgun (WGS) entry which is preliminary data.</text>
</comment>
<dbReference type="Proteomes" id="UP000194841">
    <property type="component" value="Unassembled WGS sequence"/>
</dbReference>
<keyword evidence="3" id="KW-1185">Reference proteome</keyword>
<dbReference type="InterPro" id="IPR011440">
    <property type="entry name" value="DUF1543"/>
</dbReference>
<dbReference type="EMBL" id="MWPV01000001">
    <property type="protein sequence ID" value="OUL59487.1"/>
    <property type="molecule type" value="Genomic_DNA"/>
</dbReference>
<organism evidence="2 3">
    <name type="scientific">Pseudoalteromonas ulvae</name>
    <dbReference type="NCBI Taxonomy" id="107327"/>
    <lineage>
        <taxon>Bacteria</taxon>
        <taxon>Pseudomonadati</taxon>
        <taxon>Pseudomonadota</taxon>
        <taxon>Gammaproteobacteria</taxon>
        <taxon>Alteromonadales</taxon>
        <taxon>Pseudoalteromonadaceae</taxon>
        <taxon>Pseudoalteromonas</taxon>
    </lineage>
</organism>
<sequence>MNLFLTYLGGRITGGNIEIHDVQFVVGPNIEHTFSELKQRWIGNKNSVHLDAYITLRYVDGYSITIANEPQDTQLSLYFVNIGGYQKDKIAEQHEFGVFVATSEAHAISRAKQQLLRNTELQHKDDSYDIDDCFKVSLFDLHQYIHLTPTPHTQAFIPDWYGYHVL</sequence>
<evidence type="ECO:0000313" key="3">
    <source>
        <dbReference type="Proteomes" id="UP000194841"/>
    </source>
</evidence>
<evidence type="ECO:0000313" key="2">
    <source>
        <dbReference type="EMBL" id="OUL59487.1"/>
    </source>
</evidence>
<accession>A0A244CV28</accession>
<reference evidence="2 3" key="1">
    <citation type="submission" date="2017-02" db="EMBL/GenBank/DDBJ databases">
        <title>Pseudoalteromonas ulvae TC14 Genome.</title>
        <authorList>
            <person name="Molmeret M."/>
        </authorList>
    </citation>
    <scope>NUCLEOTIDE SEQUENCE [LARGE SCALE GENOMIC DNA]</scope>
    <source>
        <strain evidence="2">TC14</strain>
    </source>
</reference>
<evidence type="ECO:0000259" key="1">
    <source>
        <dbReference type="Pfam" id="PF07566"/>
    </source>
</evidence>
<dbReference type="OrthoDB" id="850243at2"/>
<protein>
    <recommendedName>
        <fullName evidence="1">DUF1543 domain-containing protein</fullName>
    </recommendedName>
</protein>
<dbReference type="Gene3D" id="3.10.20.10">
    <property type="match status" value="2"/>
</dbReference>